<dbReference type="InterPro" id="IPR001734">
    <property type="entry name" value="Na/solute_symporter"/>
</dbReference>
<comment type="caution">
    <text evidence="13">The sequence shown here is derived from an EMBL/GenBank/DDBJ whole genome shotgun (WGS) entry which is preliminary data.</text>
</comment>
<dbReference type="Proteomes" id="UP001454086">
    <property type="component" value="Unassembled WGS sequence"/>
</dbReference>
<evidence type="ECO:0000256" key="6">
    <source>
        <dbReference type="ARBA" id="ARBA00022989"/>
    </source>
</evidence>
<feature type="transmembrane region" description="Helical" evidence="12">
    <location>
        <begin position="6"/>
        <end position="23"/>
    </location>
</feature>
<feature type="transmembrane region" description="Helical" evidence="12">
    <location>
        <begin position="179"/>
        <end position="198"/>
    </location>
</feature>
<proteinExistence type="inferred from homology"/>
<feature type="transmembrane region" description="Helical" evidence="12">
    <location>
        <begin position="498"/>
        <end position="521"/>
    </location>
</feature>
<evidence type="ECO:0000256" key="9">
    <source>
        <dbReference type="ARBA" id="ARBA00023136"/>
    </source>
</evidence>
<keyword evidence="14" id="KW-1185">Reference proteome</keyword>
<feature type="transmembrane region" description="Helical" evidence="12">
    <location>
        <begin position="118"/>
        <end position="143"/>
    </location>
</feature>
<dbReference type="PROSITE" id="PS50283">
    <property type="entry name" value="NA_SOLUT_SYMP_3"/>
    <property type="match status" value="1"/>
</dbReference>
<evidence type="ECO:0000256" key="3">
    <source>
        <dbReference type="ARBA" id="ARBA00022448"/>
    </source>
</evidence>
<dbReference type="EMBL" id="JBBMFM010000030">
    <property type="protein sequence ID" value="MEQ2425361.1"/>
    <property type="molecule type" value="Genomic_DNA"/>
</dbReference>
<evidence type="ECO:0000256" key="1">
    <source>
        <dbReference type="ARBA" id="ARBA00004651"/>
    </source>
</evidence>
<feature type="transmembrane region" description="Helical" evidence="12">
    <location>
        <begin position="398"/>
        <end position="417"/>
    </location>
</feature>
<accession>A0ABV1D4Q2</accession>
<organism evidence="13 14">
    <name type="scientific">Enterocloster hominis</name>
    <name type="common">ex Hitch et al. 2024</name>
    <dbReference type="NCBI Taxonomy" id="1917870"/>
    <lineage>
        <taxon>Bacteria</taxon>
        <taxon>Bacillati</taxon>
        <taxon>Bacillota</taxon>
        <taxon>Clostridia</taxon>
        <taxon>Lachnospirales</taxon>
        <taxon>Lachnospiraceae</taxon>
        <taxon>Enterocloster</taxon>
    </lineage>
</organism>
<feature type="transmembrane region" description="Helical" evidence="12">
    <location>
        <begin position="270"/>
        <end position="295"/>
    </location>
</feature>
<keyword evidence="10" id="KW-0739">Sodium transport</keyword>
<feature type="transmembrane region" description="Helical" evidence="12">
    <location>
        <begin position="43"/>
        <end position="61"/>
    </location>
</feature>
<keyword evidence="6 12" id="KW-1133">Transmembrane helix</keyword>
<keyword evidence="4" id="KW-1003">Cell membrane</keyword>
<feature type="transmembrane region" description="Helical" evidence="12">
    <location>
        <begin position="73"/>
        <end position="97"/>
    </location>
</feature>
<evidence type="ECO:0000256" key="12">
    <source>
        <dbReference type="SAM" id="Phobius"/>
    </source>
</evidence>
<feature type="transmembrane region" description="Helical" evidence="12">
    <location>
        <begin position="149"/>
        <end position="167"/>
    </location>
</feature>
<feature type="transmembrane region" description="Helical" evidence="12">
    <location>
        <begin position="315"/>
        <end position="346"/>
    </location>
</feature>
<dbReference type="PANTHER" id="PTHR42985">
    <property type="entry name" value="SODIUM-COUPLED MONOCARBOXYLATE TRANSPORTER"/>
    <property type="match status" value="1"/>
</dbReference>
<evidence type="ECO:0000313" key="13">
    <source>
        <dbReference type="EMBL" id="MEQ2425361.1"/>
    </source>
</evidence>
<evidence type="ECO:0000256" key="4">
    <source>
        <dbReference type="ARBA" id="ARBA00022475"/>
    </source>
</evidence>
<keyword evidence="8" id="KW-0406">Ion transport</keyword>
<feature type="transmembrane region" description="Helical" evidence="12">
    <location>
        <begin position="231"/>
        <end position="249"/>
    </location>
</feature>
<protein>
    <submittedName>
        <fullName evidence="13">Sodium/solute symporter</fullName>
    </submittedName>
</protein>
<dbReference type="Pfam" id="PF00474">
    <property type="entry name" value="SSF"/>
    <property type="match status" value="1"/>
</dbReference>
<dbReference type="Gene3D" id="1.20.1730.10">
    <property type="entry name" value="Sodium/glucose cotransporter"/>
    <property type="match status" value="1"/>
</dbReference>
<dbReference type="RefSeq" id="WP_040379665.1">
    <property type="nucleotide sequence ID" value="NZ_JBBMFM010000030.1"/>
</dbReference>
<feature type="transmembrane region" description="Helical" evidence="12">
    <location>
        <begin position="448"/>
        <end position="469"/>
    </location>
</feature>
<feature type="transmembrane region" description="Helical" evidence="12">
    <location>
        <begin position="424"/>
        <end position="442"/>
    </location>
</feature>
<sequence length="522" mass="57713">MVSNVDILVIIGYFLCLLIIGFLTSRQSKEQEEYLIARKSMPWLPVALSVTATMISANGFIGGPGWAYTSGMYPVMVNVAVPLAVFFALYIAVPVIYHLNINSIYQYMELRLGKYTKALSIFQFFVNSIIQASSMVFVPVLVLQRMTGWPMKVLVPAVVLVAVIYTLMGGIKAVIWTDALQMFVVIGAVIFVVIAALSDLDVGIIDFFDLARTSGKLSTLDFSFDITNNNTFWVTLIGGTFMWVRYFCFDQTQVQRVLTSKSLKQAKKSLALSAFIMNIVYYLMLFIGVILFFFYKGRPFESANDVMITFIMEEVPIGITGLILAGVFAAAMSSVDSLINSMVLVFTKDIYEPYLLKKKASLKTTRYITLVIGIIMIGVIFVGFGNSVRSVLDLVGNYISYFAGPAAGAFLLGFFTLKANDKGVAVGVIAGIIGNTAIAMLLQTGWLWNPAIGATITIVVGYACSLGFGQEKSSETTRKYTVMGMKNDLRVEKNMRPCYFGVGEMLTLGFFLLQYVFFFLIK</sequence>
<dbReference type="PANTHER" id="PTHR42985:SF47">
    <property type="entry name" value="INTEGRAL MEMBRANE TRANSPORT PROTEIN"/>
    <property type="match status" value="1"/>
</dbReference>
<gene>
    <name evidence="13" type="ORF">WMQ36_10290</name>
</gene>
<evidence type="ECO:0000313" key="14">
    <source>
        <dbReference type="Proteomes" id="UP001454086"/>
    </source>
</evidence>
<keyword evidence="3" id="KW-0813">Transport</keyword>
<evidence type="ECO:0000256" key="11">
    <source>
        <dbReference type="RuleBase" id="RU362091"/>
    </source>
</evidence>
<evidence type="ECO:0000256" key="7">
    <source>
        <dbReference type="ARBA" id="ARBA00023053"/>
    </source>
</evidence>
<comment type="similarity">
    <text evidence="2 11">Belongs to the sodium:solute symporter (SSF) (TC 2.A.21) family.</text>
</comment>
<evidence type="ECO:0000256" key="5">
    <source>
        <dbReference type="ARBA" id="ARBA00022692"/>
    </source>
</evidence>
<dbReference type="InterPro" id="IPR051163">
    <property type="entry name" value="Sodium:Solute_Symporter_SSF"/>
</dbReference>
<evidence type="ECO:0000256" key="10">
    <source>
        <dbReference type="ARBA" id="ARBA00023201"/>
    </source>
</evidence>
<name>A0ABV1D4Q2_9FIRM</name>
<evidence type="ECO:0000256" key="2">
    <source>
        <dbReference type="ARBA" id="ARBA00006434"/>
    </source>
</evidence>
<feature type="transmembrane region" description="Helical" evidence="12">
    <location>
        <begin position="367"/>
        <end position="386"/>
    </location>
</feature>
<dbReference type="NCBIfam" id="TIGR00813">
    <property type="entry name" value="sss"/>
    <property type="match status" value="1"/>
</dbReference>
<keyword evidence="9 12" id="KW-0472">Membrane</keyword>
<keyword evidence="7" id="KW-0915">Sodium</keyword>
<reference evidence="13 14" key="1">
    <citation type="submission" date="2024-03" db="EMBL/GenBank/DDBJ databases">
        <title>Human intestinal bacterial collection.</title>
        <authorList>
            <person name="Pauvert C."/>
            <person name="Hitch T.C.A."/>
            <person name="Clavel T."/>
        </authorList>
    </citation>
    <scope>NUCLEOTIDE SEQUENCE [LARGE SCALE GENOMIC DNA]</scope>
    <source>
        <strain evidence="13 14">CLA-SR-H021</strain>
    </source>
</reference>
<keyword evidence="5 12" id="KW-0812">Transmembrane</keyword>
<dbReference type="InterPro" id="IPR038377">
    <property type="entry name" value="Na/Glc_symporter_sf"/>
</dbReference>
<comment type="subcellular location">
    <subcellularLocation>
        <location evidence="1">Cell membrane</location>
        <topology evidence="1">Multi-pass membrane protein</topology>
    </subcellularLocation>
</comment>
<evidence type="ECO:0000256" key="8">
    <source>
        <dbReference type="ARBA" id="ARBA00023065"/>
    </source>
</evidence>